<evidence type="ECO:0000313" key="3">
    <source>
        <dbReference type="EMBL" id="MEL1243532.1"/>
    </source>
</evidence>
<evidence type="ECO:0000313" key="4">
    <source>
        <dbReference type="Proteomes" id="UP001464555"/>
    </source>
</evidence>
<name>A0ABU9HVE4_9FLAO</name>
<reference evidence="3 4" key="1">
    <citation type="submission" date="2024-04" db="EMBL/GenBank/DDBJ databases">
        <title>Flavobacterium sp. DGU11 16S ribosomal RNA gene Genome sequencing and assembly.</title>
        <authorList>
            <person name="Park S."/>
        </authorList>
    </citation>
    <scope>NUCLEOTIDE SEQUENCE [LARGE SCALE GENOMIC DNA]</scope>
    <source>
        <strain evidence="3 4">DGU11</strain>
    </source>
</reference>
<evidence type="ECO:0000256" key="1">
    <source>
        <dbReference type="SAM" id="MobiDB-lite"/>
    </source>
</evidence>
<dbReference type="Pfam" id="PF14550">
    <property type="entry name" value="Peptidase_S78_2"/>
    <property type="match status" value="1"/>
</dbReference>
<organism evidence="3 4">
    <name type="scientific">Flavobacterium arundinis</name>
    <dbReference type="NCBI Taxonomy" id="3139143"/>
    <lineage>
        <taxon>Bacteria</taxon>
        <taxon>Pseudomonadati</taxon>
        <taxon>Bacteroidota</taxon>
        <taxon>Flavobacteriia</taxon>
        <taxon>Flavobacteriales</taxon>
        <taxon>Flavobacteriaceae</taxon>
        <taxon>Flavobacterium</taxon>
    </lineage>
</organism>
<gene>
    <name evidence="3" type="ORF">AAEO56_04600</name>
</gene>
<feature type="region of interest" description="Disordered" evidence="1">
    <location>
        <begin position="268"/>
        <end position="295"/>
    </location>
</feature>
<comment type="caution">
    <text evidence="3">The sequence shown here is derived from an EMBL/GenBank/DDBJ whole genome shotgun (WGS) entry which is preliminary data.</text>
</comment>
<proteinExistence type="predicted"/>
<dbReference type="EMBL" id="JBBYHR010000002">
    <property type="protein sequence ID" value="MEL1243532.1"/>
    <property type="molecule type" value="Genomic_DNA"/>
</dbReference>
<evidence type="ECO:0000259" key="2">
    <source>
        <dbReference type="Pfam" id="PF14550"/>
    </source>
</evidence>
<dbReference type="InterPro" id="IPR027924">
    <property type="entry name" value="XkdF"/>
</dbReference>
<keyword evidence="4" id="KW-1185">Reference proteome</keyword>
<accession>A0ABU9HVE4</accession>
<dbReference type="Proteomes" id="UP001464555">
    <property type="component" value="Unassembled WGS sequence"/>
</dbReference>
<dbReference type="RefSeq" id="WP_341695848.1">
    <property type="nucleotide sequence ID" value="NZ_JBBYHR010000002.1"/>
</dbReference>
<feature type="domain" description="Phage-like element PBSX protein XkdF" evidence="2">
    <location>
        <begin position="39"/>
        <end position="164"/>
    </location>
</feature>
<sequence>MKTYEAIYDPKITKGVFGISLVEKPAMEGNFLALSEAEVKLSTVNEDERILIGLVLEPNKPIYRNQDGEEFNVLFSEDTVKELAFGFYKGGHQQNSSLEHNSQIQGVTFVESWIIEDSKNDKSAALGLSYPKGSWMATMKVDSDEIWNDYVKSGKVKGFSVDALVSLKEVNFKSNIKMSDTKRIADAIKDGFESALAFMKKGRGIALGSVKTTDDKVVIQYEGDTLQVGGRVWIAAEDGTEVPLPVGEYEMEDKKVLVVKEEGKIAEVKDPAAAGGDPKKPAAPAPKDEKESAKAVENAVKAAMLRYHIEHKKEIDALKAQIVELSAAPAARPIKGAPVQVELKTAKQRIFHAIQNQ</sequence>
<protein>
    <submittedName>
        <fullName evidence="3">XkdF-like putative serine protease domain-containing protein</fullName>
    </submittedName>
</protein>